<dbReference type="CDD" id="cd07377">
    <property type="entry name" value="WHTH_GntR"/>
    <property type="match status" value="1"/>
</dbReference>
<organism evidence="9 10">
    <name type="scientific">Brevibacillus ruminantium</name>
    <dbReference type="NCBI Taxonomy" id="2950604"/>
    <lineage>
        <taxon>Bacteria</taxon>
        <taxon>Bacillati</taxon>
        <taxon>Bacillota</taxon>
        <taxon>Bacilli</taxon>
        <taxon>Bacillales</taxon>
        <taxon>Paenibacillaceae</taxon>
        <taxon>Brevibacillus</taxon>
    </lineage>
</organism>
<dbReference type="GO" id="GO:0008483">
    <property type="term" value="F:transaminase activity"/>
    <property type="evidence" value="ECO:0007669"/>
    <property type="project" value="UniProtKB-KW"/>
</dbReference>
<keyword evidence="5" id="KW-0805">Transcription regulation</keyword>
<dbReference type="SUPFAM" id="SSF46785">
    <property type="entry name" value="Winged helix' DNA-binding domain"/>
    <property type="match status" value="1"/>
</dbReference>
<dbReference type="InterPro" id="IPR036388">
    <property type="entry name" value="WH-like_DNA-bd_sf"/>
</dbReference>
<dbReference type="CDD" id="cd00609">
    <property type="entry name" value="AAT_like"/>
    <property type="match status" value="1"/>
</dbReference>
<evidence type="ECO:0000256" key="2">
    <source>
        <dbReference type="ARBA" id="ARBA00005384"/>
    </source>
</evidence>
<dbReference type="RefSeq" id="WP_251872062.1">
    <property type="nucleotide sequence ID" value="NZ_CP098755.1"/>
</dbReference>
<dbReference type="SMART" id="SM00345">
    <property type="entry name" value="HTH_GNTR"/>
    <property type="match status" value="1"/>
</dbReference>
<dbReference type="Proteomes" id="UP001056500">
    <property type="component" value="Chromosome"/>
</dbReference>
<dbReference type="InterPro" id="IPR015424">
    <property type="entry name" value="PyrdxlP-dep_Trfase"/>
</dbReference>
<dbReference type="PANTHER" id="PTHR46577:SF1">
    <property type="entry name" value="HTH-TYPE TRANSCRIPTIONAL REGULATORY PROTEIN GABR"/>
    <property type="match status" value="1"/>
</dbReference>
<evidence type="ECO:0000256" key="1">
    <source>
        <dbReference type="ARBA" id="ARBA00001933"/>
    </source>
</evidence>
<reference evidence="9" key="1">
    <citation type="submission" date="2022-06" db="EMBL/GenBank/DDBJ databases">
        <title>Genome sequencing of Brevibacillus sp. BB3-R1.</title>
        <authorList>
            <person name="Heo J."/>
            <person name="Lee D."/>
            <person name="Won M."/>
            <person name="Han B.-H."/>
            <person name="Hong S.-B."/>
            <person name="Kwon S.-W."/>
        </authorList>
    </citation>
    <scope>NUCLEOTIDE SEQUENCE</scope>
    <source>
        <strain evidence="9">BB3-R1</strain>
    </source>
</reference>
<accession>A0ABY4WHY6</accession>
<dbReference type="PROSITE" id="PS50949">
    <property type="entry name" value="HTH_GNTR"/>
    <property type="match status" value="1"/>
</dbReference>
<gene>
    <name evidence="9" type="ORF">NDK47_22960</name>
</gene>
<dbReference type="InterPro" id="IPR015421">
    <property type="entry name" value="PyrdxlP-dep_Trfase_major"/>
</dbReference>
<proteinExistence type="inferred from homology"/>
<evidence type="ECO:0000256" key="5">
    <source>
        <dbReference type="ARBA" id="ARBA00023015"/>
    </source>
</evidence>
<dbReference type="PANTHER" id="PTHR46577">
    <property type="entry name" value="HTH-TYPE TRANSCRIPTIONAL REGULATORY PROTEIN GABR"/>
    <property type="match status" value="1"/>
</dbReference>
<comment type="cofactor">
    <cofactor evidence="1">
        <name>pyridoxal 5'-phosphate</name>
        <dbReference type="ChEBI" id="CHEBI:597326"/>
    </cofactor>
</comment>
<dbReference type="InterPro" id="IPR004839">
    <property type="entry name" value="Aminotransferase_I/II_large"/>
</dbReference>
<evidence type="ECO:0000256" key="4">
    <source>
        <dbReference type="ARBA" id="ARBA00022898"/>
    </source>
</evidence>
<dbReference type="Gene3D" id="3.40.640.10">
    <property type="entry name" value="Type I PLP-dependent aspartate aminotransferase-like (Major domain)"/>
    <property type="match status" value="1"/>
</dbReference>
<comment type="similarity">
    <text evidence="2">In the C-terminal section; belongs to the class-I pyridoxal-phosphate-dependent aminotransferase family.</text>
</comment>
<sequence>MLWITIDRSQPMPLFRQIYAEIRNKILKGELLGGDPLPSTRRLAAELHLSRNVVLEAYEQLLAEGFLESRPGSGHYVAAGIDPAPLSRGENDLDKHALLKDTEATRLHPADPATVESAPALIDFRSGVPCLDHFPRALWGKLLQQVCREAPLAAFGYGRPEGRAELRQVLSRYLYRTRGVQCAPEQIVITSGATQAFVLIAKVLLKPDSAVVLEDPITRDIQTIFASTGAKLIPVPVDEYGLKTDGLPADARPEFVLVTPSHQFPLGGTLPIQRRIQLIRYASQQDCYIVEDDYDSEFRYDSPPVHSLQGLSGERVIYIGSFSKILSPSLRLGYLVLPPDLVEKYQAAKWFTDLHTPAIEQLALGRFIEGGHLDKYINRVKKVYKRRRQVLLGALQTAFPHRVKIWGASTGLHIAASFPGIAFTEEKLSSLAAAGVNVYPVEEHTMVKGRHQDKVIIGYGNVDEADIAAGIGRLHEVLG</sequence>
<keyword evidence="10" id="KW-1185">Reference proteome</keyword>
<protein>
    <submittedName>
        <fullName evidence="9">PLP-dependent aminotransferase family protein</fullName>
    </submittedName>
</protein>
<keyword evidence="3 9" id="KW-0808">Transferase</keyword>
<evidence type="ECO:0000313" key="9">
    <source>
        <dbReference type="EMBL" id="USG64954.1"/>
    </source>
</evidence>
<dbReference type="Gene3D" id="1.10.10.10">
    <property type="entry name" value="Winged helix-like DNA-binding domain superfamily/Winged helix DNA-binding domain"/>
    <property type="match status" value="1"/>
</dbReference>
<evidence type="ECO:0000313" key="10">
    <source>
        <dbReference type="Proteomes" id="UP001056500"/>
    </source>
</evidence>
<evidence type="ECO:0000256" key="7">
    <source>
        <dbReference type="ARBA" id="ARBA00023163"/>
    </source>
</evidence>
<evidence type="ECO:0000256" key="6">
    <source>
        <dbReference type="ARBA" id="ARBA00023125"/>
    </source>
</evidence>
<feature type="domain" description="HTH gntR-type" evidence="8">
    <location>
        <begin position="12"/>
        <end position="80"/>
    </location>
</feature>
<dbReference type="InterPro" id="IPR000524">
    <property type="entry name" value="Tscrpt_reg_HTH_GntR"/>
</dbReference>
<keyword evidence="6" id="KW-0238">DNA-binding</keyword>
<dbReference type="Pfam" id="PF00392">
    <property type="entry name" value="GntR"/>
    <property type="match status" value="1"/>
</dbReference>
<evidence type="ECO:0000256" key="3">
    <source>
        <dbReference type="ARBA" id="ARBA00022576"/>
    </source>
</evidence>
<keyword evidence="7" id="KW-0804">Transcription</keyword>
<keyword evidence="4" id="KW-0663">Pyridoxal phosphate</keyword>
<keyword evidence="3 9" id="KW-0032">Aminotransferase</keyword>
<dbReference type="Pfam" id="PF00155">
    <property type="entry name" value="Aminotran_1_2"/>
    <property type="match status" value="1"/>
</dbReference>
<name>A0ABY4WHY6_9BACL</name>
<dbReference type="InterPro" id="IPR051446">
    <property type="entry name" value="HTH_trans_reg/aminotransferase"/>
</dbReference>
<dbReference type="PRINTS" id="PR00035">
    <property type="entry name" value="HTHGNTR"/>
</dbReference>
<dbReference type="InterPro" id="IPR036390">
    <property type="entry name" value="WH_DNA-bd_sf"/>
</dbReference>
<dbReference type="SUPFAM" id="SSF53383">
    <property type="entry name" value="PLP-dependent transferases"/>
    <property type="match status" value="1"/>
</dbReference>
<dbReference type="EMBL" id="CP098755">
    <property type="protein sequence ID" value="USG64954.1"/>
    <property type="molecule type" value="Genomic_DNA"/>
</dbReference>
<evidence type="ECO:0000259" key="8">
    <source>
        <dbReference type="PROSITE" id="PS50949"/>
    </source>
</evidence>